<feature type="domain" description="Metallo-beta-lactamase" evidence="1">
    <location>
        <begin position="25"/>
        <end position="219"/>
    </location>
</feature>
<organism evidence="2 3">
    <name type="scientific">Thiomicrorhabdus immobilis</name>
    <dbReference type="NCBI Taxonomy" id="2791037"/>
    <lineage>
        <taxon>Bacteria</taxon>
        <taxon>Pseudomonadati</taxon>
        <taxon>Pseudomonadota</taxon>
        <taxon>Gammaproteobacteria</taxon>
        <taxon>Thiotrichales</taxon>
        <taxon>Piscirickettsiaceae</taxon>
        <taxon>Thiomicrorhabdus</taxon>
    </lineage>
</organism>
<evidence type="ECO:0000313" key="3">
    <source>
        <dbReference type="Proteomes" id="UP001054820"/>
    </source>
</evidence>
<dbReference type="SMART" id="SM00849">
    <property type="entry name" value="Lactamase_B"/>
    <property type="match status" value="1"/>
</dbReference>
<sequence length="244" mass="27152">MQDSQFELVVLGTGGGASAIYDGLASSSFMLLHQGTPFCLVDLGLGVGREVVTQFPQFSQFPRNVIITHNHSDHSGDLPVVLRVEQARGNKMQVFAAKEVSRRLQTYRMAEHLQQLSVEELADWPEIEPFQSVELSHGLTIEFYPGFHSELSYGFVLRDQQGQARLGYTGDSCVDSGLYDFIQQAQVCIFDARLKPNTWHASFAELKDVLKANAYIIGHGLTASQVQQEFLSLPLLVASQRITF</sequence>
<dbReference type="Pfam" id="PF23023">
    <property type="entry name" value="Anti-Pycsar_Apyc1"/>
    <property type="match status" value="1"/>
</dbReference>
<dbReference type="Gene3D" id="3.60.15.10">
    <property type="entry name" value="Ribonuclease Z/Hydroxyacylglutathione hydrolase-like"/>
    <property type="match status" value="1"/>
</dbReference>
<dbReference type="InterPro" id="IPR001279">
    <property type="entry name" value="Metallo-B-lactamas"/>
</dbReference>
<gene>
    <name evidence="2" type="ORF">THMIRHAM_12870</name>
</gene>
<name>A0ABM7MDM7_9GAMM</name>
<reference evidence="2" key="1">
    <citation type="journal article" date="2022" name="Arch. Microbiol.">
        <title>Thiomicrorhabdus immobilis sp. nov., a mesophilic sulfur-oxidizing bacterium isolated from sediment of a brackish lake in northern Japan.</title>
        <authorList>
            <person name="Kojima H."/>
            <person name="Mochizuki J."/>
            <person name="Kanda M."/>
            <person name="Watanabe T."/>
            <person name="Fukui M."/>
        </authorList>
    </citation>
    <scope>NUCLEOTIDE SEQUENCE</scope>
    <source>
        <strain evidence="2">Am19</strain>
    </source>
</reference>
<dbReference type="InterPro" id="IPR036866">
    <property type="entry name" value="RibonucZ/Hydroxyglut_hydro"/>
</dbReference>
<accession>A0ABM7MDM7</accession>
<dbReference type="SUPFAM" id="SSF56281">
    <property type="entry name" value="Metallo-hydrolase/oxidoreductase"/>
    <property type="match status" value="1"/>
</dbReference>
<evidence type="ECO:0000313" key="2">
    <source>
        <dbReference type="EMBL" id="BCN93502.1"/>
    </source>
</evidence>
<protein>
    <recommendedName>
        <fullName evidence="1">Metallo-beta-lactamase domain-containing protein</fullName>
    </recommendedName>
</protein>
<keyword evidence="3" id="KW-1185">Reference proteome</keyword>
<dbReference type="Proteomes" id="UP001054820">
    <property type="component" value="Chromosome"/>
</dbReference>
<evidence type="ECO:0000259" key="1">
    <source>
        <dbReference type="SMART" id="SM00849"/>
    </source>
</evidence>
<dbReference type="RefSeq" id="WP_237260675.1">
    <property type="nucleotide sequence ID" value="NZ_AP024202.1"/>
</dbReference>
<dbReference type="EMBL" id="AP024202">
    <property type="protein sequence ID" value="BCN93502.1"/>
    <property type="molecule type" value="Genomic_DNA"/>
</dbReference>
<proteinExistence type="predicted"/>